<feature type="transmembrane region" description="Helical" evidence="6">
    <location>
        <begin position="118"/>
        <end position="138"/>
    </location>
</feature>
<reference evidence="7" key="1">
    <citation type="journal article" date="2020" name="FEMS Microbiol. Lett.">
        <title>Screening for texturing Leuconostoc and genomics behind polysaccharide production.</title>
        <authorList>
            <person name="Poulsen V.K."/>
            <person name="Koza A."/>
            <person name="Al-Nakeeb K."/>
            <person name="Oeregaard G."/>
        </authorList>
    </citation>
    <scope>NUCLEOTIDE SEQUENCE</scope>
    <source>
        <strain evidence="7">Ln3</strain>
    </source>
</reference>
<protein>
    <submittedName>
        <fullName evidence="7">Wzx</fullName>
    </submittedName>
</protein>
<dbReference type="PANTHER" id="PTHR30250:SF26">
    <property type="entry name" value="PSMA PROTEIN"/>
    <property type="match status" value="1"/>
</dbReference>
<dbReference type="GO" id="GO:0005886">
    <property type="term" value="C:plasma membrane"/>
    <property type="evidence" value="ECO:0007669"/>
    <property type="project" value="UniProtKB-SubCell"/>
</dbReference>
<feature type="transmembrane region" description="Helical" evidence="6">
    <location>
        <begin position="74"/>
        <end position="97"/>
    </location>
</feature>
<evidence type="ECO:0000256" key="1">
    <source>
        <dbReference type="ARBA" id="ARBA00004651"/>
    </source>
</evidence>
<name>A0A7S7A9X4_LEUME</name>
<evidence type="ECO:0000256" key="3">
    <source>
        <dbReference type="ARBA" id="ARBA00022692"/>
    </source>
</evidence>
<feature type="transmembrane region" description="Helical" evidence="6">
    <location>
        <begin position="499"/>
        <end position="516"/>
    </location>
</feature>
<dbReference type="PANTHER" id="PTHR30250">
    <property type="entry name" value="PST FAMILY PREDICTED COLANIC ACID TRANSPORTER"/>
    <property type="match status" value="1"/>
</dbReference>
<keyword evidence="2" id="KW-1003">Cell membrane</keyword>
<organism evidence="7">
    <name type="scientific">Leuconostoc mesenteroides</name>
    <dbReference type="NCBI Taxonomy" id="1245"/>
    <lineage>
        <taxon>Bacteria</taxon>
        <taxon>Bacillati</taxon>
        <taxon>Bacillota</taxon>
        <taxon>Bacilli</taxon>
        <taxon>Lactobacillales</taxon>
        <taxon>Lactobacillaceae</taxon>
        <taxon>Leuconostoc</taxon>
    </lineage>
</organism>
<comment type="subcellular location">
    <subcellularLocation>
        <location evidence="1">Cell membrane</location>
        <topology evidence="1">Multi-pass membrane protein</topology>
    </subcellularLocation>
</comment>
<evidence type="ECO:0000256" key="4">
    <source>
        <dbReference type="ARBA" id="ARBA00022989"/>
    </source>
</evidence>
<feature type="transmembrane region" description="Helical" evidence="6">
    <location>
        <begin position="369"/>
        <end position="387"/>
    </location>
</feature>
<evidence type="ECO:0000256" key="5">
    <source>
        <dbReference type="ARBA" id="ARBA00023136"/>
    </source>
</evidence>
<accession>A0A7S7A9X4</accession>
<proteinExistence type="predicted"/>
<evidence type="ECO:0000313" key="7">
    <source>
        <dbReference type="EMBL" id="QOW37921.1"/>
    </source>
</evidence>
<dbReference type="AlphaFoldDB" id="A0A7S7A9X4"/>
<feature type="transmembrane region" description="Helical" evidence="6">
    <location>
        <begin position="337"/>
        <end position="363"/>
    </location>
</feature>
<feature type="transmembrane region" description="Helical" evidence="6">
    <location>
        <begin position="466"/>
        <end position="487"/>
    </location>
</feature>
<keyword evidence="5 6" id="KW-0472">Membrane</keyword>
<sequence>MSGFINIQKMKGYFILEIKYKNYIMNKLTRTKAATINSVVASTAQLVQLIMQFISRSVFINVLGAEFLGLNGLFLNLLGYLNFAELGLGAAITFSLFDPLVNDDKRQIAAIMNLFKKWYRYIALFVSVGGLILTPFVPQLINGGVSHLDINVYIAFLLALSNTVLSYLLTYKRTLLLADQKGYINTLNTVGYNIAGQLLQIATLYIFKNFYLFLVIQAVIMFVSNYHVSRVVDKLYPYLQEYRQEKVSGKVIRYMKKNISGMLSAKMGGIIVNGTDNLLLSYYIGLTSVAMYANYTMIITGLTQVMGQLISAVTSSIGNLGASKESQKKKEEVFYKYFYISSLLSILVAVGFSAFSSTFVTLWLGNKMVYSFLPLLIISLNFVFQSLRQSVINYTNAYGIYWYARWKPIFESLVNLVVSWTLVKYTDLGISGVLIGTITSNLLVNVFWESWIVLHYGLKTKVRRFLYLYISYIIGSAIVIFVTVYTVENFSGQKFVNGVLISILAELAAFVMFMILNKIFYPKDLEAFSIVALLQRFKS</sequence>
<dbReference type="InterPro" id="IPR050833">
    <property type="entry name" value="Poly_Biosynth_Transport"/>
</dbReference>
<keyword evidence="4 6" id="KW-1133">Transmembrane helix</keyword>
<feature type="transmembrane region" description="Helical" evidence="6">
    <location>
        <begin position="432"/>
        <end position="454"/>
    </location>
</feature>
<dbReference type="EMBL" id="MT799689">
    <property type="protein sequence ID" value="QOW37921.1"/>
    <property type="molecule type" value="Genomic_DNA"/>
</dbReference>
<feature type="transmembrane region" description="Helical" evidence="6">
    <location>
        <begin position="210"/>
        <end position="228"/>
    </location>
</feature>
<feature type="transmembrane region" description="Helical" evidence="6">
    <location>
        <begin position="282"/>
        <end position="302"/>
    </location>
</feature>
<evidence type="ECO:0000256" key="2">
    <source>
        <dbReference type="ARBA" id="ARBA00022475"/>
    </source>
</evidence>
<feature type="transmembrane region" description="Helical" evidence="6">
    <location>
        <begin position="34"/>
        <end position="54"/>
    </location>
</feature>
<evidence type="ECO:0000256" key="6">
    <source>
        <dbReference type="SAM" id="Phobius"/>
    </source>
</evidence>
<keyword evidence="3 6" id="KW-0812">Transmembrane</keyword>
<feature type="transmembrane region" description="Helical" evidence="6">
    <location>
        <begin position="150"/>
        <end position="171"/>
    </location>
</feature>